<dbReference type="GO" id="GO:0070042">
    <property type="term" value="F:rRNA (uridine-N3-)-methyltransferase activity"/>
    <property type="evidence" value="ECO:0007669"/>
    <property type="project" value="TreeGrafter"/>
</dbReference>
<dbReference type="NCBIfam" id="NF008695">
    <property type="entry name" value="PRK11713.3-3"/>
    <property type="match status" value="1"/>
</dbReference>
<keyword evidence="6 10" id="KW-0808">Transferase</keyword>
<comment type="subcellular location">
    <subcellularLocation>
        <location evidence="1 10">Cytoplasm</location>
    </subcellularLocation>
</comment>
<dbReference type="GO" id="GO:0070475">
    <property type="term" value="P:rRNA base methylation"/>
    <property type="evidence" value="ECO:0007669"/>
    <property type="project" value="TreeGrafter"/>
</dbReference>
<comment type="similarity">
    <text evidence="2 10">Belongs to the RNA methyltransferase RsmE family.</text>
</comment>
<evidence type="ECO:0000256" key="9">
    <source>
        <dbReference type="ARBA" id="ARBA00047944"/>
    </source>
</evidence>
<accession>F8KR40</accession>
<dbReference type="InterPro" id="IPR006700">
    <property type="entry name" value="RsmE"/>
</dbReference>
<evidence type="ECO:0000256" key="5">
    <source>
        <dbReference type="ARBA" id="ARBA00022603"/>
    </source>
</evidence>
<dbReference type="InterPro" id="IPR029026">
    <property type="entry name" value="tRNA_m1G_MTases_N"/>
</dbReference>
<dbReference type="GO" id="GO:0005737">
    <property type="term" value="C:cytoplasm"/>
    <property type="evidence" value="ECO:0007669"/>
    <property type="project" value="UniProtKB-SubCell"/>
</dbReference>
<dbReference type="InterPro" id="IPR029028">
    <property type="entry name" value="Alpha/beta_knot_MTases"/>
</dbReference>
<evidence type="ECO:0000313" key="12">
    <source>
        <dbReference type="EMBL" id="CCB79214.1"/>
    </source>
</evidence>
<proteinExistence type="inferred from homology"/>
<dbReference type="Proteomes" id="UP000008387">
    <property type="component" value="Chromosome"/>
</dbReference>
<evidence type="ECO:0000259" key="11">
    <source>
        <dbReference type="Pfam" id="PF04452"/>
    </source>
</evidence>
<evidence type="ECO:0000313" key="13">
    <source>
        <dbReference type="Proteomes" id="UP000008387"/>
    </source>
</evidence>
<dbReference type="STRING" id="1002804.HBZC1_02280"/>
<dbReference type="PANTHER" id="PTHR30027">
    <property type="entry name" value="RIBOSOMAL RNA SMALL SUBUNIT METHYLTRANSFERASE E"/>
    <property type="match status" value="1"/>
</dbReference>
<keyword evidence="5 10" id="KW-0489">Methyltransferase</keyword>
<evidence type="ECO:0000256" key="3">
    <source>
        <dbReference type="ARBA" id="ARBA00022490"/>
    </source>
</evidence>
<sequence>MRFLYHPQAKAPEVLLEGQAHRHLYLSRRTPANQSIAMRNLQDDYLYFYKPVTIHKKHALLSLQSAQESRIRPTHPIHLIWAIIHLKNIEKVLPYLNQMGVSQISFFYATYSQHNEKLDTPKMERFYKILIASCEQSGRSNLMALEVLANTQKALETYPKACIFDLNAPSLPAQKGLENGVIIGPEGGFSTPERALFAHREIYSTPSPLILTSEGSALYLAALGGL</sequence>
<keyword evidence="4 10" id="KW-0698">rRNA processing</keyword>
<dbReference type="HOGENOM" id="CLU_067442_6_0_7"/>
<dbReference type="AlphaFoldDB" id="F8KR40"/>
<dbReference type="InterPro" id="IPR046886">
    <property type="entry name" value="RsmE_MTase_dom"/>
</dbReference>
<keyword evidence="7 10" id="KW-0949">S-adenosyl-L-methionine</keyword>
<evidence type="ECO:0000256" key="1">
    <source>
        <dbReference type="ARBA" id="ARBA00004496"/>
    </source>
</evidence>
<dbReference type="CDD" id="cd18084">
    <property type="entry name" value="RsmE-like"/>
    <property type="match status" value="1"/>
</dbReference>
<dbReference type="EC" id="2.1.1.193" evidence="10"/>
<evidence type="ECO:0000256" key="2">
    <source>
        <dbReference type="ARBA" id="ARBA00005528"/>
    </source>
</evidence>
<evidence type="ECO:0000256" key="4">
    <source>
        <dbReference type="ARBA" id="ARBA00022552"/>
    </source>
</evidence>
<dbReference type="KEGG" id="hbi:HBZC1_02280"/>
<dbReference type="Pfam" id="PF04452">
    <property type="entry name" value="Methyltrans_RNA"/>
    <property type="match status" value="1"/>
</dbReference>
<dbReference type="RefSeq" id="WP_006018080.1">
    <property type="nucleotide sequence ID" value="NC_015674.1"/>
</dbReference>
<comment type="function">
    <text evidence="8 10">Specifically methylates the N3 position of the uracil ring of uridine 1498 (m3U1498) in 16S rRNA. Acts on the fully assembled 30S ribosomal subunit.</text>
</comment>
<dbReference type="Gene3D" id="3.40.1280.10">
    <property type="match status" value="1"/>
</dbReference>
<organism evidence="12 13">
    <name type="scientific">Helicobacter bizzozeronii (strain CIII-1)</name>
    <dbReference type="NCBI Taxonomy" id="1002804"/>
    <lineage>
        <taxon>Bacteria</taxon>
        <taxon>Pseudomonadati</taxon>
        <taxon>Campylobacterota</taxon>
        <taxon>Epsilonproteobacteria</taxon>
        <taxon>Campylobacterales</taxon>
        <taxon>Helicobacteraceae</taxon>
        <taxon>Helicobacter</taxon>
    </lineage>
</organism>
<dbReference type="EMBL" id="FR871757">
    <property type="protein sequence ID" value="CCB79214.1"/>
    <property type="molecule type" value="Genomic_DNA"/>
</dbReference>
<dbReference type="PIRSF" id="PIRSF015601">
    <property type="entry name" value="MTase_slr0722"/>
    <property type="match status" value="1"/>
</dbReference>
<protein>
    <recommendedName>
        <fullName evidence="10">Ribosomal RNA small subunit methyltransferase E</fullName>
        <ecNumber evidence="10">2.1.1.193</ecNumber>
    </recommendedName>
</protein>
<evidence type="ECO:0000256" key="6">
    <source>
        <dbReference type="ARBA" id="ARBA00022679"/>
    </source>
</evidence>
<gene>
    <name evidence="12" type="ordered locus">HBZC1_02280</name>
</gene>
<keyword evidence="13" id="KW-1185">Reference proteome</keyword>
<dbReference type="eggNOG" id="COG1385">
    <property type="taxonomic scope" value="Bacteria"/>
</dbReference>
<keyword evidence="3 10" id="KW-0963">Cytoplasm</keyword>
<dbReference type="NCBIfam" id="TIGR00046">
    <property type="entry name" value="RsmE family RNA methyltransferase"/>
    <property type="match status" value="1"/>
</dbReference>
<evidence type="ECO:0000256" key="7">
    <source>
        <dbReference type="ARBA" id="ARBA00022691"/>
    </source>
</evidence>
<name>F8KR40_HELBC</name>
<evidence type="ECO:0000256" key="8">
    <source>
        <dbReference type="ARBA" id="ARBA00025699"/>
    </source>
</evidence>
<feature type="domain" description="Ribosomal RNA small subunit methyltransferase E methyltransferase" evidence="11">
    <location>
        <begin position="76"/>
        <end position="204"/>
    </location>
</feature>
<comment type="catalytic activity">
    <reaction evidence="9 10">
        <text>uridine(1498) in 16S rRNA + S-adenosyl-L-methionine = N(3)-methyluridine(1498) in 16S rRNA + S-adenosyl-L-homocysteine + H(+)</text>
        <dbReference type="Rhea" id="RHEA:42920"/>
        <dbReference type="Rhea" id="RHEA-COMP:10283"/>
        <dbReference type="Rhea" id="RHEA-COMP:10284"/>
        <dbReference type="ChEBI" id="CHEBI:15378"/>
        <dbReference type="ChEBI" id="CHEBI:57856"/>
        <dbReference type="ChEBI" id="CHEBI:59789"/>
        <dbReference type="ChEBI" id="CHEBI:65315"/>
        <dbReference type="ChEBI" id="CHEBI:74502"/>
        <dbReference type="EC" id="2.1.1.193"/>
    </reaction>
</comment>
<evidence type="ECO:0000256" key="10">
    <source>
        <dbReference type="PIRNR" id="PIRNR015601"/>
    </source>
</evidence>
<dbReference type="PANTHER" id="PTHR30027:SF3">
    <property type="entry name" value="16S RRNA (URACIL(1498)-N(3))-METHYLTRANSFERASE"/>
    <property type="match status" value="1"/>
</dbReference>
<reference evidence="12 13" key="1">
    <citation type="journal article" date="2011" name="J. Bacteriol.">
        <title>Genome sequence of Helicobacter bizzozeronii strain CIII-1, an isolate from human gastric mucosa.</title>
        <authorList>
            <person name="Schott T."/>
            <person name="Rossi M."/>
            <person name="Hanninen M.L."/>
        </authorList>
    </citation>
    <scope>NUCLEOTIDE SEQUENCE [LARGE SCALE GENOMIC DNA]</scope>
    <source>
        <strain evidence="12 13">CIII-1</strain>
    </source>
</reference>
<dbReference type="SUPFAM" id="SSF75217">
    <property type="entry name" value="alpha/beta knot"/>
    <property type="match status" value="1"/>
</dbReference>